<dbReference type="InterPro" id="IPR050465">
    <property type="entry name" value="UPF0194_transport"/>
</dbReference>
<evidence type="ECO:0000313" key="8">
    <source>
        <dbReference type="Proteomes" id="UP000008276"/>
    </source>
</evidence>
<organism evidence="7 8">
    <name type="scientific">Thermoanaerobacter wiegelii Rt8.B1</name>
    <dbReference type="NCBI Taxonomy" id="697303"/>
    <lineage>
        <taxon>Bacteria</taxon>
        <taxon>Bacillati</taxon>
        <taxon>Bacillota</taxon>
        <taxon>Clostridia</taxon>
        <taxon>Thermoanaerobacterales</taxon>
        <taxon>Thermoanaerobacteraceae</taxon>
        <taxon>Thermoanaerobacter</taxon>
    </lineage>
</organism>
<dbReference type="PANTHER" id="PTHR32347:SF23">
    <property type="entry name" value="BLL5650 PROTEIN"/>
    <property type="match status" value="1"/>
</dbReference>
<dbReference type="Gene3D" id="2.40.30.170">
    <property type="match status" value="1"/>
</dbReference>
<evidence type="ECO:0000256" key="1">
    <source>
        <dbReference type="ARBA" id="ARBA00004196"/>
    </source>
</evidence>
<comment type="subcellular location">
    <subcellularLocation>
        <location evidence="1">Cell envelope</location>
    </subcellularLocation>
</comment>
<dbReference type="KEGG" id="twi:Thewi_1889"/>
<dbReference type="Gene3D" id="2.40.50.100">
    <property type="match status" value="2"/>
</dbReference>
<dbReference type="InterPro" id="IPR058625">
    <property type="entry name" value="MdtA-like_BSH"/>
</dbReference>
<comment type="similarity">
    <text evidence="2">Belongs to the membrane fusion protein (MFP) (TC 8.A.1) family.</text>
</comment>
<dbReference type="GO" id="GO:0022857">
    <property type="term" value="F:transmembrane transporter activity"/>
    <property type="evidence" value="ECO:0007669"/>
    <property type="project" value="InterPro"/>
</dbReference>
<dbReference type="STRING" id="697303.Thewi_1889"/>
<dbReference type="GO" id="GO:0030313">
    <property type="term" value="C:cell envelope"/>
    <property type="evidence" value="ECO:0007669"/>
    <property type="project" value="UniProtKB-SubCell"/>
</dbReference>
<dbReference type="Pfam" id="PF25917">
    <property type="entry name" value="BSH_RND"/>
    <property type="match status" value="1"/>
</dbReference>
<dbReference type="GO" id="GO:0016020">
    <property type="term" value="C:membrane"/>
    <property type="evidence" value="ECO:0007669"/>
    <property type="project" value="InterPro"/>
</dbReference>
<keyword evidence="4" id="KW-0732">Signal</keyword>
<dbReference type="AlphaFoldDB" id="G2MXP2"/>
<evidence type="ECO:0000256" key="2">
    <source>
        <dbReference type="ARBA" id="ARBA00009477"/>
    </source>
</evidence>
<evidence type="ECO:0000259" key="6">
    <source>
        <dbReference type="Pfam" id="PF25990"/>
    </source>
</evidence>
<dbReference type="InterPro" id="IPR006143">
    <property type="entry name" value="RND_pump_MFP"/>
</dbReference>
<keyword evidence="8" id="KW-1185">Reference proteome</keyword>
<dbReference type="Gene3D" id="1.10.287.470">
    <property type="entry name" value="Helix hairpin bin"/>
    <property type="match status" value="1"/>
</dbReference>
<gene>
    <name evidence="7" type="ORF">Thewi_1889</name>
</gene>
<evidence type="ECO:0000256" key="3">
    <source>
        <dbReference type="ARBA" id="ARBA00023054"/>
    </source>
</evidence>
<evidence type="ECO:0000313" key="7">
    <source>
        <dbReference type="EMBL" id="AEM79272.1"/>
    </source>
</evidence>
<name>G2MXP2_9THEO</name>
<dbReference type="PANTHER" id="PTHR32347">
    <property type="entry name" value="EFFLUX SYSTEM COMPONENT YKNX-RELATED"/>
    <property type="match status" value="1"/>
</dbReference>
<evidence type="ECO:0000259" key="5">
    <source>
        <dbReference type="Pfam" id="PF25917"/>
    </source>
</evidence>
<dbReference type="HOGENOM" id="CLU_018816_6_3_9"/>
<protein>
    <submittedName>
        <fullName evidence="7">Secretion protein HlyD family protein</fullName>
    </submittedName>
</protein>
<dbReference type="PROSITE" id="PS51257">
    <property type="entry name" value="PROKAR_LIPOPROTEIN"/>
    <property type="match status" value="1"/>
</dbReference>
<dbReference type="NCBIfam" id="TIGR01730">
    <property type="entry name" value="RND_mfp"/>
    <property type="match status" value="1"/>
</dbReference>
<dbReference type="SUPFAM" id="SSF111369">
    <property type="entry name" value="HlyD-like secretion proteins"/>
    <property type="match status" value="1"/>
</dbReference>
<feature type="chain" id="PRO_5038834628" evidence="4">
    <location>
        <begin position="25"/>
        <end position="249"/>
    </location>
</feature>
<feature type="domain" description="Multidrug resistance protein MdtA-like barrel-sandwich hybrid" evidence="5">
    <location>
        <begin position="39"/>
        <end position="154"/>
    </location>
</feature>
<feature type="domain" description="YknX-like beta-barrel" evidence="6">
    <location>
        <begin position="170"/>
        <end position="242"/>
    </location>
</feature>
<sequence>MKRLYLLIIAVITFSIISSGCSNSNSQENLYTGTIEATTVYVQSEVSGRITDLYVKEGEEIKKGDKIALIDVSQYKEQARIAKANLEIAKLKYDQIKNGPKNQADIAKLNVDEAQANYDLANLMIEKGTITSPIDGIITNIYINAGEIAMAGGNIAQISDLSNLFVKIYIPEKYLYKVSLNQEVSIKVDSIKDSIKGKITYISSNGEFTPKNTVTKSSKEDVVYQVKVQVLDHVKDLKPGMLADVIINE</sequence>
<dbReference type="eggNOG" id="COG0845">
    <property type="taxonomic scope" value="Bacteria"/>
</dbReference>
<dbReference type="EMBL" id="CP002991">
    <property type="protein sequence ID" value="AEM79272.1"/>
    <property type="molecule type" value="Genomic_DNA"/>
</dbReference>
<evidence type="ECO:0000256" key="4">
    <source>
        <dbReference type="SAM" id="SignalP"/>
    </source>
</evidence>
<dbReference type="Proteomes" id="UP000008276">
    <property type="component" value="Chromosome"/>
</dbReference>
<dbReference type="InterPro" id="IPR058636">
    <property type="entry name" value="Beta-barrel_YknX"/>
</dbReference>
<accession>G2MXP2</accession>
<dbReference type="RefSeq" id="WP_014063236.1">
    <property type="nucleotide sequence ID" value="NC_015958.1"/>
</dbReference>
<proteinExistence type="inferred from homology"/>
<dbReference type="Pfam" id="PF25990">
    <property type="entry name" value="Beta-barrel_YknX"/>
    <property type="match status" value="1"/>
</dbReference>
<feature type="signal peptide" evidence="4">
    <location>
        <begin position="1"/>
        <end position="24"/>
    </location>
</feature>
<reference evidence="7 8" key="1">
    <citation type="submission" date="2011-08" db="EMBL/GenBank/DDBJ databases">
        <title>Complete sequence of Thermoanaerobacter wiegelii Rt8.B1.</title>
        <authorList>
            <consortium name="US DOE Joint Genome Institute"/>
            <person name="Lucas S."/>
            <person name="Han J."/>
            <person name="Lapidus A."/>
            <person name="Cheng J.-F."/>
            <person name="Goodwin L."/>
            <person name="Pitluck S."/>
            <person name="Peters L."/>
            <person name="Mikhailova N."/>
            <person name="Zeytun A."/>
            <person name="Daligault H."/>
            <person name="Detter J.C."/>
            <person name="Han C."/>
            <person name="Tapia R."/>
            <person name="Land M."/>
            <person name="Hauser L."/>
            <person name="Kyrpides N."/>
            <person name="Ivanova N."/>
            <person name="Pagani I."/>
            <person name="Hemme C."/>
            <person name="Woyke T."/>
        </authorList>
    </citation>
    <scope>NUCLEOTIDE SEQUENCE [LARGE SCALE GENOMIC DNA]</scope>
    <source>
        <strain evidence="7 8">Rt8.B1</strain>
    </source>
</reference>
<keyword evidence="3" id="KW-0175">Coiled coil</keyword>